<dbReference type="Proteomes" id="UP000324767">
    <property type="component" value="Unassembled WGS sequence"/>
</dbReference>
<keyword evidence="1" id="KW-0862">Zinc</keyword>
<evidence type="ECO:0000313" key="5">
    <source>
        <dbReference type="EMBL" id="SLM34579.1"/>
    </source>
</evidence>
<protein>
    <submittedName>
        <fullName evidence="5">Zinc finger, C2H2-like</fullName>
    </submittedName>
</protein>
<keyword evidence="6" id="KW-1185">Reference proteome</keyword>
<keyword evidence="1" id="KW-0863">Zinc-finger</keyword>
<evidence type="ECO:0000313" key="7">
    <source>
        <dbReference type="Proteomes" id="UP000324767"/>
    </source>
</evidence>
<accession>A0A1W5CV78</accession>
<sequence length="285" mass="30699">MEFPSPNPSPGLTTPTNNHSRGDVDFNSPTGAAHPSCNVTDNPSYVYQAINLDTASNQWGDAYGVDAETLGYDVTWPPLMSTGMEDFNVSTTMGPDLALLHGFAASSPLYWNDTAAWATRSDAFATSANVLNNGANATFDDNQGPTSYDCFGAAADIINPLLPLSTDGNIVHRFQDGTGTALNNISSRMVDSIILNQPPVVAAPISVPAATNSTSRFRCMFPGCGCTFAQSSDLSRHARKHEPDAKRYECWARGCSRNGKKGFLRRDKLQSHQRNMHGMESLKIG</sequence>
<organism evidence="5 6">
    <name type="scientific">Lasallia pustulata</name>
    <dbReference type="NCBI Taxonomy" id="136370"/>
    <lineage>
        <taxon>Eukaryota</taxon>
        <taxon>Fungi</taxon>
        <taxon>Dikarya</taxon>
        <taxon>Ascomycota</taxon>
        <taxon>Pezizomycotina</taxon>
        <taxon>Lecanoromycetes</taxon>
        <taxon>OSLEUM clade</taxon>
        <taxon>Umbilicariomycetidae</taxon>
        <taxon>Umbilicariales</taxon>
        <taxon>Umbilicariaceae</taxon>
        <taxon>Lasallia</taxon>
    </lineage>
</organism>
<dbReference type="Gene3D" id="3.30.160.60">
    <property type="entry name" value="Classic Zinc Finger"/>
    <property type="match status" value="1"/>
</dbReference>
<dbReference type="SMART" id="SM00355">
    <property type="entry name" value="ZnF_C2H2"/>
    <property type="match status" value="2"/>
</dbReference>
<evidence type="ECO:0000313" key="6">
    <source>
        <dbReference type="Proteomes" id="UP000192927"/>
    </source>
</evidence>
<evidence type="ECO:0000256" key="2">
    <source>
        <dbReference type="SAM" id="MobiDB-lite"/>
    </source>
</evidence>
<dbReference type="GO" id="GO:0008270">
    <property type="term" value="F:zinc ion binding"/>
    <property type="evidence" value="ECO:0007669"/>
    <property type="project" value="UniProtKB-KW"/>
</dbReference>
<dbReference type="InterPro" id="IPR013087">
    <property type="entry name" value="Znf_C2H2_type"/>
</dbReference>
<gene>
    <name evidence="4" type="ORF">FRX48_03081</name>
</gene>
<evidence type="ECO:0000313" key="4">
    <source>
        <dbReference type="EMBL" id="KAA6413335.1"/>
    </source>
</evidence>
<dbReference type="InterPro" id="IPR036236">
    <property type="entry name" value="Znf_C2H2_sf"/>
</dbReference>
<dbReference type="PROSITE" id="PS50157">
    <property type="entry name" value="ZINC_FINGER_C2H2_2"/>
    <property type="match status" value="1"/>
</dbReference>
<dbReference type="OrthoDB" id="5343530at2759"/>
<proteinExistence type="predicted"/>
<dbReference type="EMBL" id="VXIT01000004">
    <property type="protein sequence ID" value="KAA6413335.1"/>
    <property type="molecule type" value="Genomic_DNA"/>
</dbReference>
<feature type="compositionally biased region" description="Polar residues" evidence="2">
    <location>
        <begin position="10"/>
        <end position="19"/>
    </location>
</feature>
<evidence type="ECO:0000256" key="1">
    <source>
        <dbReference type="PROSITE-ProRule" id="PRU00042"/>
    </source>
</evidence>
<evidence type="ECO:0000259" key="3">
    <source>
        <dbReference type="PROSITE" id="PS50157"/>
    </source>
</evidence>
<reference evidence="4 7" key="3">
    <citation type="submission" date="2019-09" db="EMBL/GenBank/DDBJ databases">
        <title>The hologenome of the rock-dwelling lichen Lasallia pustulata.</title>
        <authorList>
            <person name="Greshake Tzovaras B."/>
            <person name="Segers F."/>
            <person name="Bicker A."/>
            <person name="Dal Grande F."/>
            <person name="Otte J."/>
            <person name="Hankeln T."/>
            <person name="Schmitt I."/>
            <person name="Ebersberger I."/>
        </authorList>
    </citation>
    <scope>NUCLEOTIDE SEQUENCE [LARGE SCALE GENOMIC DNA]</scope>
    <source>
        <strain evidence="4">A1-1</strain>
    </source>
</reference>
<feature type="domain" description="C2H2-type" evidence="3">
    <location>
        <begin position="217"/>
        <end position="246"/>
    </location>
</feature>
<dbReference type="PROSITE" id="PS00028">
    <property type="entry name" value="ZINC_FINGER_C2H2_1"/>
    <property type="match status" value="1"/>
</dbReference>
<name>A0A1W5CV78_9LECA</name>
<keyword evidence="1" id="KW-0479">Metal-binding</keyword>
<dbReference type="SUPFAM" id="SSF57667">
    <property type="entry name" value="beta-beta-alpha zinc fingers"/>
    <property type="match status" value="1"/>
</dbReference>
<reference evidence="6" key="1">
    <citation type="submission" date="2017-03" db="EMBL/GenBank/DDBJ databases">
        <authorList>
            <person name="Sharma R."/>
            <person name="Thines M."/>
        </authorList>
    </citation>
    <scope>NUCLEOTIDE SEQUENCE [LARGE SCALE GENOMIC DNA]</scope>
</reference>
<dbReference type="EMBL" id="FWEW01000347">
    <property type="protein sequence ID" value="SLM34579.1"/>
    <property type="molecule type" value="Genomic_DNA"/>
</dbReference>
<feature type="region of interest" description="Disordered" evidence="2">
    <location>
        <begin position="1"/>
        <end position="37"/>
    </location>
</feature>
<reference evidence="5" key="2">
    <citation type="submission" date="2017-03" db="EMBL/GenBank/DDBJ databases">
        <authorList>
            <person name="Afonso C.L."/>
            <person name="Miller P.J."/>
            <person name="Scott M.A."/>
            <person name="Spackman E."/>
            <person name="Goraichik I."/>
            <person name="Dimitrov K.M."/>
            <person name="Suarez D.L."/>
            <person name="Swayne D.E."/>
        </authorList>
    </citation>
    <scope>NUCLEOTIDE SEQUENCE [LARGE SCALE GENOMIC DNA]</scope>
</reference>
<dbReference type="AlphaFoldDB" id="A0A1W5CV78"/>
<dbReference type="Proteomes" id="UP000192927">
    <property type="component" value="Unassembled WGS sequence"/>
</dbReference>